<feature type="compositionally biased region" description="Basic and acidic residues" evidence="14">
    <location>
        <begin position="80"/>
        <end position="89"/>
    </location>
</feature>
<dbReference type="InterPro" id="IPR036394">
    <property type="entry name" value="Ribosomal_uL22_sf"/>
</dbReference>
<dbReference type="AlphaFoldDB" id="A0AAU7AS65"/>
<dbReference type="NCBIfam" id="TIGR01044">
    <property type="entry name" value="rplV_bact"/>
    <property type="match status" value="1"/>
</dbReference>
<evidence type="ECO:0000256" key="7">
    <source>
        <dbReference type="ARBA" id="ARBA00023274"/>
    </source>
</evidence>
<evidence type="ECO:0000256" key="13">
    <source>
        <dbReference type="RuleBase" id="RU004008"/>
    </source>
</evidence>
<dbReference type="GO" id="GO:0019843">
    <property type="term" value="F:rRNA binding"/>
    <property type="evidence" value="ECO:0007669"/>
    <property type="project" value="UniProtKB-UniRule"/>
</dbReference>
<dbReference type="SUPFAM" id="SSF54843">
    <property type="entry name" value="Ribosomal protein L22"/>
    <property type="match status" value="1"/>
</dbReference>
<dbReference type="Pfam" id="PF00237">
    <property type="entry name" value="Ribosomal_L22"/>
    <property type="match status" value="1"/>
</dbReference>
<feature type="compositionally biased region" description="Low complexity" evidence="14">
    <location>
        <begin position="17"/>
        <end position="47"/>
    </location>
</feature>
<comment type="similarity">
    <text evidence="2 10 11">Belongs to the universal ribosomal protein uL22 family.</text>
</comment>
<gene>
    <name evidence="10" type="primary">rplV</name>
    <name evidence="15" type="ORF">DSM112329_01308</name>
</gene>
<comment type="subunit">
    <text evidence="3 10 12">Part of the 50S ribosomal subunit.</text>
</comment>
<dbReference type="Gene3D" id="3.90.470.10">
    <property type="entry name" value="Ribosomal protein L22/L17"/>
    <property type="match status" value="1"/>
</dbReference>
<keyword evidence="5 10" id="KW-0694">RNA-binding</keyword>
<evidence type="ECO:0000256" key="5">
    <source>
        <dbReference type="ARBA" id="ARBA00022884"/>
    </source>
</evidence>
<evidence type="ECO:0000313" key="15">
    <source>
        <dbReference type="EMBL" id="XAY04475.1"/>
    </source>
</evidence>
<evidence type="ECO:0000256" key="3">
    <source>
        <dbReference type="ARBA" id="ARBA00011838"/>
    </source>
</evidence>
<dbReference type="InterPro" id="IPR018260">
    <property type="entry name" value="Ribosomal_uL22_CS"/>
</dbReference>
<dbReference type="InterPro" id="IPR001063">
    <property type="entry name" value="Ribosomal_uL22"/>
</dbReference>
<dbReference type="GO" id="GO:0022625">
    <property type="term" value="C:cytosolic large ribosomal subunit"/>
    <property type="evidence" value="ECO:0007669"/>
    <property type="project" value="TreeGrafter"/>
</dbReference>
<dbReference type="PROSITE" id="PS00464">
    <property type="entry name" value="RIBOSOMAL_L22"/>
    <property type="match status" value="1"/>
</dbReference>
<evidence type="ECO:0000256" key="10">
    <source>
        <dbReference type="HAMAP-Rule" id="MF_01331"/>
    </source>
</evidence>
<sequence length="198" mass="21369">MTEEPKNTEADVEETPVAETPAAESPTETEAPAEEPAVVEEPVADAPQPEPATEKPSEPVTTTKPAAKAPAAKSAPVRKRGSDSGERPVVRAQAKYVRTSARKARLVCDQIRGKGVDEAYAILAHTPRAVAEDWEKLLKSAVANAENNHELIGDDLKIVAVFADEGPTLKRFRPRAMGRATPIRKRTSHLTIQLTPKD</sequence>
<comment type="function">
    <text evidence="8">This protein binds specifically to 23S rRNA; its binding is stimulated by other ribosomal proteins, e.g. L4, L17, and L20. It is important during the early stages of 50S assembly. It makes multiple contacts with different domains of the 23S rRNA in the assembled 50S subunit and ribosome.</text>
</comment>
<evidence type="ECO:0000256" key="9">
    <source>
        <dbReference type="ARBA" id="ARBA00035207"/>
    </source>
</evidence>
<dbReference type="GO" id="GO:0003735">
    <property type="term" value="F:structural constituent of ribosome"/>
    <property type="evidence" value="ECO:0007669"/>
    <property type="project" value="InterPro"/>
</dbReference>
<dbReference type="InterPro" id="IPR047867">
    <property type="entry name" value="Ribosomal_uL22_bac/org-type"/>
</dbReference>
<evidence type="ECO:0000256" key="11">
    <source>
        <dbReference type="RuleBase" id="RU004005"/>
    </source>
</evidence>
<name>A0AAU7AS65_9ACTN</name>
<evidence type="ECO:0000256" key="8">
    <source>
        <dbReference type="ARBA" id="ARBA00025084"/>
    </source>
</evidence>
<dbReference type="EMBL" id="CP114014">
    <property type="protein sequence ID" value="XAY04475.1"/>
    <property type="molecule type" value="Genomic_DNA"/>
</dbReference>
<dbReference type="GO" id="GO:0006412">
    <property type="term" value="P:translation"/>
    <property type="evidence" value="ECO:0007669"/>
    <property type="project" value="UniProtKB-UniRule"/>
</dbReference>
<organism evidence="15">
    <name type="scientific">Paraconexibacter sp. AEG42_29</name>
    <dbReference type="NCBI Taxonomy" id="2997339"/>
    <lineage>
        <taxon>Bacteria</taxon>
        <taxon>Bacillati</taxon>
        <taxon>Actinomycetota</taxon>
        <taxon>Thermoleophilia</taxon>
        <taxon>Solirubrobacterales</taxon>
        <taxon>Paraconexibacteraceae</taxon>
        <taxon>Paraconexibacter</taxon>
    </lineage>
</organism>
<feature type="compositionally biased region" description="Low complexity" evidence="14">
    <location>
        <begin position="61"/>
        <end position="75"/>
    </location>
</feature>
<dbReference type="HAMAP" id="MF_01331_B">
    <property type="entry name" value="Ribosomal_uL22_B"/>
    <property type="match status" value="1"/>
</dbReference>
<evidence type="ECO:0000256" key="1">
    <source>
        <dbReference type="ARBA" id="ARBA00003478"/>
    </source>
</evidence>
<keyword evidence="6 10" id="KW-0689">Ribosomal protein</keyword>
<dbReference type="InterPro" id="IPR005727">
    <property type="entry name" value="Ribosomal_uL22_bac/chlpt-type"/>
</dbReference>
<dbReference type="CDD" id="cd00336">
    <property type="entry name" value="Ribosomal_L22"/>
    <property type="match status" value="1"/>
</dbReference>
<comment type="function">
    <text evidence="1 10">The globular domain of the protein is located near the polypeptide exit tunnel on the outside of the subunit, while an extended beta-hairpin is found that lines the wall of the exit tunnel in the center of the 70S ribosome.</text>
</comment>
<keyword evidence="7 10" id="KW-0687">Ribonucleoprotein</keyword>
<evidence type="ECO:0000256" key="12">
    <source>
        <dbReference type="RuleBase" id="RU004006"/>
    </source>
</evidence>
<dbReference type="KEGG" id="parq:DSM112329_01308"/>
<proteinExistence type="inferred from homology"/>
<dbReference type="PANTHER" id="PTHR13501">
    <property type="entry name" value="CHLOROPLAST 50S RIBOSOMAL PROTEIN L22-RELATED"/>
    <property type="match status" value="1"/>
</dbReference>
<evidence type="ECO:0000256" key="6">
    <source>
        <dbReference type="ARBA" id="ARBA00022980"/>
    </source>
</evidence>
<dbReference type="PANTHER" id="PTHR13501:SF8">
    <property type="entry name" value="LARGE RIBOSOMAL SUBUNIT PROTEIN UL22M"/>
    <property type="match status" value="1"/>
</dbReference>
<reference evidence="15" key="1">
    <citation type="submission" date="2022-12" db="EMBL/GenBank/DDBJ databases">
        <title>Paraconexibacter alkalitolerans sp. nov. and Baekduia alba sp. nov., isolated from soil and emended description of the genera Paraconexibacter (Chun et al., 2020) and Baekduia (An et al., 2020).</title>
        <authorList>
            <person name="Vieira S."/>
            <person name="Huber K.J."/>
            <person name="Geppert A."/>
            <person name="Wolf J."/>
            <person name="Neumann-Schaal M."/>
            <person name="Muesken M."/>
            <person name="Overmann J."/>
        </authorList>
    </citation>
    <scope>NUCLEOTIDE SEQUENCE</scope>
    <source>
        <strain evidence="15">AEG42_29</strain>
    </source>
</reference>
<evidence type="ECO:0000256" key="14">
    <source>
        <dbReference type="SAM" id="MobiDB-lite"/>
    </source>
</evidence>
<comment type="function">
    <text evidence="10 13">This protein binds specifically to 23S rRNA; its binding is stimulated by other ribosomal proteins, e.g., L4, L17, and L20. It is important during the early stages of 50S assembly. It makes multiple contacts with different domains of the 23S rRNA in the assembled 50S subunit and ribosome.</text>
</comment>
<protein>
    <recommendedName>
        <fullName evidence="9 10">Large ribosomal subunit protein uL22</fullName>
    </recommendedName>
</protein>
<accession>A0AAU7AS65</accession>
<evidence type="ECO:0000256" key="2">
    <source>
        <dbReference type="ARBA" id="ARBA00009451"/>
    </source>
</evidence>
<keyword evidence="4 10" id="KW-0699">rRNA-binding</keyword>
<evidence type="ECO:0000256" key="4">
    <source>
        <dbReference type="ARBA" id="ARBA00022730"/>
    </source>
</evidence>
<feature type="region of interest" description="Disordered" evidence="14">
    <location>
        <begin position="1"/>
        <end position="91"/>
    </location>
</feature>